<feature type="transmembrane region" description="Helical" evidence="8">
    <location>
        <begin position="382"/>
        <end position="399"/>
    </location>
</feature>
<evidence type="ECO:0000256" key="1">
    <source>
        <dbReference type="ARBA" id="ARBA00004127"/>
    </source>
</evidence>
<comment type="subcellular location">
    <subcellularLocation>
        <location evidence="1">Endomembrane system</location>
        <topology evidence="1">Multi-pass membrane protein</topology>
    </subcellularLocation>
    <subcellularLocation>
        <location evidence="2">Endoplasmic reticulum membrane</location>
    </subcellularLocation>
</comment>
<dbReference type="InterPro" id="IPR030225">
    <property type="entry name" value="SCAP"/>
</dbReference>
<comment type="caution">
    <text evidence="9">The sequence shown here is derived from an EMBL/GenBank/DDBJ whole genome shotgun (WGS) entry which is preliminary data.</text>
</comment>
<feature type="transmembrane region" description="Helical" evidence="8">
    <location>
        <begin position="594"/>
        <end position="615"/>
    </location>
</feature>
<feature type="transmembrane region" description="Helical" evidence="8">
    <location>
        <begin position="281"/>
        <end position="307"/>
    </location>
</feature>
<dbReference type="GO" id="GO:0000139">
    <property type="term" value="C:Golgi membrane"/>
    <property type="evidence" value="ECO:0007669"/>
    <property type="project" value="InterPro"/>
</dbReference>
<evidence type="ECO:0000256" key="2">
    <source>
        <dbReference type="ARBA" id="ARBA00004586"/>
    </source>
</evidence>
<sequence length="1248" mass="140791">MRYMANETGRRGYYGNKSTAFLSLRKFKTFCSTVIRHPKINIVLPLLIAVILSSKLFSIAISPRQIWRELNGNQYISKVEILDDHNAGRIRENSHLVLLQVWMRCVGENFDNILGKRTLLESLALQNKLLNNVSTAMMVKSPFQLWNHSLKNLRSDPAPLQTINSNLLSLPQYSFFGTWKINGLVSSAAGITISILVNSTDSQKLLDSLNDNVVHLNGMSNITNFHIFPPLNVNSAENESLRLYMIKLGSHYKTIFSLLHLAVFVYLVFSMKRLKKTVKSVVGIILAMVAQLLFTIGSAITLTNFFYKSSNDNIPFRALSCAVIFFTMNEQIRLLDDTSGSTFESKALEDSEGFALTQAYDPGDVAADRSFPSCAALSQIKSTKSAFLLSIVITFLIPFSRKATFFLLLSLWFGHFLGCTFFTAVLSLDHRRLEENDLISIDSNVLLDEEISSVSNYASLEQQLFRYLKSSCRNRYSVILTVLYLVIFNINFTVARSSSSLIFKVFRGGINKVFKFGRPIPNVIFDQKFIADAAFNLIKNDENQGTSSLLANLTVKDPFLVLKYQEELNLNELGSQLSSIFDASAFTASYKLDFYYVFEFLLSVVLLLSCTLLVLQKLMEKLDHINSFQFTNGDSLENSMTHAEAKRSKAGKNNYLQNLPHISGDTGSKLQSPNHFHAKELYRGGHSLDIVGISTSKCPFVVSVGLDYRVLVWSPLLKPIPNPTSIPLSRKFWPLSKVVLSNDGYYIAFFGKNGSITCWSRRQMKFVWELQLKRDRQTKDPSIIAPPLEAFFRKITAPAFRRRRLPPAAALRPDVNSRRSSVNSIDYAARLAEGGLDVAYEKVVFSQANPDEKDELVFVTPSGYLYSIQTDGELHVEKLTSSKHSLKSCKLLSSPRVSDRLVACDDVGDLYVSTVVNNKWRPRTLTVNYNRMLEPSTHFSKMEEDRSATPSVDEAQIMSKTDYAIELVSFVGLILRVIGKEAELIDAMTGCVIRTFAIGLLKPNSLRVFHDNPTHCRFCGSASVASFSIAYTSFDNERVALHTFKLESKTKNSICLRVERDPREIRCLGMESAFETVHYFYDAEDWCVTNNNMLIGIRRVPQNIKVKTGTTSVDTRTGTADNESSGLIRRKYDKSERESKVNDSSDFRIHNIWEGWTMTANGKISLQKIPIGVNGLLVNRLGPLTRYGAKAVIVGFSNIMNMFYVGHEELIFNPEKEDANKEELSLRFVNKRRDRLSNKKLPLNYSSL</sequence>
<feature type="transmembrane region" description="Helical" evidence="8">
    <location>
        <begin position="476"/>
        <end position="495"/>
    </location>
</feature>
<dbReference type="PANTHER" id="PTHR46378">
    <property type="entry name" value="STEROL REGULATORY ELEMENT-BINDING PROTEIN CLEAVAGE-ACTIVATING PROTEIN"/>
    <property type="match status" value="1"/>
</dbReference>
<evidence type="ECO:0000256" key="3">
    <source>
        <dbReference type="ARBA" id="ARBA00022692"/>
    </source>
</evidence>
<dbReference type="Proteomes" id="UP000187013">
    <property type="component" value="Unassembled WGS sequence"/>
</dbReference>
<keyword evidence="5 8" id="KW-1133">Transmembrane helix</keyword>
<keyword evidence="7" id="KW-0325">Glycoprotein</keyword>
<dbReference type="GO" id="GO:0032936">
    <property type="term" value="C:SREBP-SCAP complex"/>
    <property type="evidence" value="ECO:0007669"/>
    <property type="project" value="TreeGrafter"/>
</dbReference>
<feature type="transmembrane region" description="Helical" evidence="8">
    <location>
        <begin position="405"/>
        <end position="428"/>
    </location>
</feature>
<gene>
    <name evidence="9" type="ORF">ZYGR_0P01660</name>
</gene>
<dbReference type="OrthoDB" id="1914839at2759"/>
<evidence type="ECO:0008006" key="11">
    <source>
        <dbReference type="Google" id="ProtNLM"/>
    </source>
</evidence>
<keyword evidence="6 8" id="KW-0472">Membrane</keyword>
<reference evidence="9 10" key="1">
    <citation type="submission" date="2016-08" db="EMBL/GenBank/DDBJ databases">
        <title>Draft genome sequence of allopolyploid Zygosaccharomyces rouxii.</title>
        <authorList>
            <person name="Watanabe J."/>
            <person name="Uehara K."/>
            <person name="Mogi Y."/>
            <person name="Tsukioka Y."/>
        </authorList>
    </citation>
    <scope>NUCLEOTIDE SEQUENCE [LARGE SCALE GENOMIC DNA]</scope>
    <source>
        <strain evidence="9 10">NBRC 110957</strain>
    </source>
</reference>
<keyword evidence="3 8" id="KW-0812">Transmembrane</keyword>
<proteinExistence type="predicted"/>
<evidence type="ECO:0000256" key="4">
    <source>
        <dbReference type="ARBA" id="ARBA00022824"/>
    </source>
</evidence>
<dbReference type="eggNOG" id="KOG1933">
    <property type="taxonomic scope" value="Eukaryota"/>
</dbReference>
<evidence type="ECO:0000313" key="9">
    <source>
        <dbReference type="EMBL" id="GAV49522.1"/>
    </source>
</evidence>
<name>A0A1Q3A1C7_ZYGRO</name>
<organism evidence="9 10">
    <name type="scientific">Zygosaccharomyces rouxii</name>
    <dbReference type="NCBI Taxonomy" id="4956"/>
    <lineage>
        <taxon>Eukaryota</taxon>
        <taxon>Fungi</taxon>
        <taxon>Dikarya</taxon>
        <taxon>Ascomycota</taxon>
        <taxon>Saccharomycotina</taxon>
        <taxon>Saccharomycetes</taxon>
        <taxon>Saccharomycetales</taxon>
        <taxon>Saccharomycetaceae</taxon>
        <taxon>Zygosaccharomyces</taxon>
    </lineage>
</organism>
<evidence type="ECO:0000256" key="6">
    <source>
        <dbReference type="ARBA" id="ARBA00023136"/>
    </source>
</evidence>
<feature type="transmembrane region" description="Helical" evidence="8">
    <location>
        <begin position="42"/>
        <end position="61"/>
    </location>
</feature>
<evidence type="ECO:0000256" key="5">
    <source>
        <dbReference type="ARBA" id="ARBA00022989"/>
    </source>
</evidence>
<dbReference type="InterPro" id="IPR036322">
    <property type="entry name" value="WD40_repeat_dom_sf"/>
</dbReference>
<keyword evidence="4" id="KW-0256">Endoplasmic reticulum</keyword>
<evidence type="ECO:0000256" key="8">
    <source>
        <dbReference type="SAM" id="Phobius"/>
    </source>
</evidence>
<dbReference type="GO" id="GO:0032934">
    <property type="term" value="F:sterol binding"/>
    <property type="evidence" value="ECO:0007669"/>
    <property type="project" value="InterPro"/>
</dbReference>
<dbReference type="GO" id="GO:0032933">
    <property type="term" value="P:SREBP signaling pathway"/>
    <property type="evidence" value="ECO:0007669"/>
    <property type="project" value="InterPro"/>
</dbReference>
<dbReference type="EMBL" id="BDGX01000016">
    <property type="protein sequence ID" value="GAV49522.1"/>
    <property type="molecule type" value="Genomic_DNA"/>
</dbReference>
<dbReference type="AlphaFoldDB" id="A0A1Q3A1C7"/>
<accession>A0A1Q3A1C7</accession>
<dbReference type="PANTHER" id="PTHR46378:SF1">
    <property type="entry name" value="STEROL REGULATORY ELEMENT-BINDING PROTEIN CLEAVAGE-ACTIVATING PROTEIN"/>
    <property type="match status" value="1"/>
</dbReference>
<dbReference type="SUPFAM" id="SSF50978">
    <property type="entry name" value="WD40 repeat-like"/>
    <property type="match status" value="1"/>
</dbReference>
<dbReference type="GO" id="GO:0005789">
    <property type="term" value="C:endoplasmic reticulum membrane"/>
    <property type="evidence" value="ECO:0007669"/>
    <property type="project" value="UniProtKB-SubCell"/>
</dbReference>
<dbReference type="GO" id="GO:0045540">
    <property type="term" value="P:regulation of cholesterol biosynthetic process"/>
    <property type="evidence" value="ECO:0007669"/>
    <property type="project" value="TreeGrafter"/>
</dbReference>
<evidence type="ECO:0000256" key="7">
    <source>
        <dbReference type="ARBA" id="ARBA00023180"/>
    </source>
</evidence>
<evidence type="ECO:0000313" key="10">
    <source>
        <dbReference type="Proteomes" id="UP000187013"/>
    </source>
</evidence>
<protein>
    <recommendedName>
        <fullName evidence="11">Sterol regulatory element-binding protein cleavage-activating protein</fullName>
    </recommendedName>
</protein>
<feature type="transmembrane region" description="Helical" evidence="8">
    <location>
        <begin position="252"/>
        <end position="269"/>
    </location>
</feature>